<comment type="caution">
    <text evidence="3">The sequence shown here is derived from an EMBL/GenBank/DDBJ whole genome shotgun (WGS) entry which is preliminary data.</text>
</comment>
<evidence type="ECO:0000256" key="1">
    <source>
        <dbReference type="SAM" id="Phobius"/>
    </source>
</evidence>
<evidence type="ECO:0000259" key="2">
    <source>
        <dbReference type="Pfam" id="PF10882"/>
    </source>
</evidence>
<feature type="transmembrane region" description="Helical" evidence="1">
    <location>
        <begin position="21"/>
        <end position="39"/>
    </location>
</feature>
<dbReference type="Pfam" id="PF10882">
    <property type="entry name" value="bPH_5"/>
    <property type="match status" value="1"/>
</dbReference>
<keyword evidence="1" id="KW-0472">Membrane</keyword>
<gene>
    <name evidence="3" type="ORF">GCM10017783_15810</name>
</gene>
<evidence type="ECO:0000313" key="4">
    <source>
        <dbReference type="Proteomes" id="UP000632154"/>
    </source>
</evidence>
<dbReference type="Proteomes" id="UP000632154">
    <property type="component" value="Unassembled WGS sequence"/>
</dbReference>
<accession>A0ABQ3K6H9</accession>
<keyword evidence="1" id="KW-1133">Transmembrane helix</keyword>
<keyword evidence="1" id="KW-0812">Transmembrane</keyword>
<dbReference type="InterPro" id="IPR027783">
    <property type="entry name" value="Bacterial_PH-related"/>
</dbReference>
<reference evidence="4" key="1">
    <citation type="journal article" date="2019" name="Int. J. Syst. Evol. Microbiol.">
        <title>The Global Catalogue of Microorganisms (GCM) 10K type strain sequencing project: providing services to taxonomists for standard genome sequencing and annotation.</title>
        <authorList>
            <consortium name="The Broad Institute Genomics Platform"/>
            <consortium name="The Broad Institute Genome Sequencing Center for Infectious Disease"/>
            <person name="Wu L."/>
            <person name="Ma J."/>
        </authorList>
    </citation>
    <scope>NUCLEOTIDE SEQUENCE [LARGE SCALE GENOMIC DNA]</scope>
    <source>
        <strain evidence="4">CGMCC 1.18439</strain>
    </source>
</reference>
<feature type="transmembrane region" description="Helical" evidence="1">
    <location>
        <begin position="157"/>
        <end position="176"/>
    </location>
</feature>
<proteinExistence type="predicted"/>
<dbReference type="EMBL" id="BNAL01000018">
    <property type="protein sequence ID" value="GHG04048.1"/>
    <property type="molecule type" value="Genomic_DNA"/>
</dbReference>
<keyword evidence="4" id="KW-1185">Reference proteome</keyword>
<dbReference type="RefSeq" id="WP_229839001.1">
    <property type="nucleotide sequence ID" value="NZ_BNAL01000018.1"/>
</dbReference>
<name>A0ABQ3K6H9_9DEIO</name>
<sequence>MSALPDPLAPLREPTPRLWRWLLPLMVMALLTLPTLLLLPPLLGLPRYEVQAGTVVARSLGSTVRIEQDTPVQRGPVTLRGKLVGSNADGYVVGRFGSEYGTLNVYSDGSQGADALLFATQPRPTLLTPAHPDTLLTTWRRGDSATFAPARRAGYDLLSLGSTLLILPILALLLAPRKPIRYELDRSGADGGALVIHTGASQTRLPLTSTEARLTSYGLGVRLLGTGLPGYYTGTFSIAGAAVSAGRVQAAATSAKPPQALLLTHGGKTYYLTPSDPEVVAGWFGHRPKDGG</sequence>
<protein>
    <recommendedName>
        <fullName evidence="2">Bacterial Pleckstrin homology domain-containing protein</fullName>
    </recommendedName>
</protein>
<feature type="domain" description="Bacterial Pleckstrin homology" evidence="2">
    <location>
        <begin position="192"/>
        <end position="279"/>
    </location>
</feature>
<evidence type="ECO:0000313" key="3">
    <source>
        <dbReference type="EMBL" id="GHG04048.1"/>
    </source>
</evidence>
<organism evidence="3 4">
    <name type="scientific">Deinococcus piscis</name>
    <dbReference type="NCBI Taxonomy" id="394230"/>
    <lineage>
        <taxon>Bacteria</taxon>
        <taxon>Thermotogati</taxon>
        <taxon>Deinococcota</taxon>
        <taxon>Deinococci</taxon>
        <taxon>Deinococcales</taxon>
        <taxon>Deinococcaceae</taxon>
        <taxon>Deinococcus</taxon>
    </lineage>
</organism>